<evidence type="ECO:0000313" key="1">
    <source>
        <dbReference type="EMBL" id="OWR47559.1"/>
    </source>
</evidence>
<dbReference type="InterPro" id="IPR043195">
    <property type="entry name" value="TTC12"/>
</dbReference>
<sequence length="241" mass="28065">MSNRALSNPALKDHKTVELNEEWNNFMKRIGEVSNLVKDMASGDKERAEAAKIVADKFLEGKMILEDDIKMVVKEDRTVINENAFKTMGNKDTGEVDKDAWMAEVSKDAEKRALDRKIRLEKADTLKTQAVKAFRREDYDRALSCYNKAIEQVKDNALLYCDRALTKIKLGNYQKVFSDCEWALRINENSFKARLYRAKAHKELENSDEYEECRRELEEKFPQHDELIKYFLDAKDGYDDA</sequence>
<dbReference type="SMART" id="SM00028">
    <property type="entry name" value="TPR"/>
    <property type="match status" value="2"/>
</dbReference>
<dbReference type="InterPro" id="IPR019734">
    <property type="entry name" value="TPR_rpt"/>
</dbReference>
<dbReference type="GO" id="GO:0070286">
    <property type="term" value="P:axonemal dynein complex assembly"/>
    <property type="evidence" value="ECO:0007669"/>
    <property type="project" value="TreeGrafter"/>
</dbReference>
<reference evidence="1 2" key="1">
    <citation type="journal article" date="2011" name="Cell">
        <title>The monarch butterfly genome yields insights into long-distance migration.</title>
        <authorList>
            <person name="Zhan S."/>
            <person name="Merlin C."/>
            <person name="Boore J.L."/>
            <person name="Reppert S.M."/>
        </authorList>
    </citation>
    <scope>NUCLEOTIDE SEQUENCE [LARGE SCALE GENOMIC DNA]</scope>
    <source>
        <strain evidence="1">F-2</strain>
    </source>
</reference>
<comment type="caution">
    <text evidence="1">The sequence shown here is derived from an EMBL/GenBank/DDBJ whole genome shotgun (WGS) entry which is preliminary data.</text>
</comment>
<dbReference type="GO" id="GO:0007288">
    <property type="term" value="P:sperm axoneme assembly"/>
    <property type="evidence" value="ECO:0007669"/>
    <property type="project" value="TreeGrafter"/>
</dbReference>
<dbReference type="STRING" id="278856.A0A212F1E8"/>
<accession>A0A212F1E8</accession>
<dbReference type="KEGG" id="dpl:KGM_208943"/>
<dbReference type="AlphaFoldDB" id="A0A212F1E8"/>
<keyword evidence="2" id="KW-1185">Reference proteome</keyword>
<organism evidence="1 2">
    <name type="scientific">Danaus plexippus plexippus</name>
    <dbReference type="NCBI Taxonomy" id="278856"/>
    <lineage>
        <taxon>Eukaryota</taxon>
        <taxon>Metazoa</taxon>
        <taxon>Ecdysozoa</taxon>
        <taxon>Arthropoda</taxon>
        <taxon>Hexapoda</taxon>
        <taxon>Insecta</taxon>
        <taxon>Pterygota</taxon>
        <taxon>Neoptera</taxon>
        <taxon>Endopterygota</taxon>
        <taxon>Lepidoptera</taxon>
        <taxon>Glossata</taxon>
        <taxon>Ditrysia</taxon>
        <taxon>Papilionoidea</taxon>
        <taxon>Nymphalidae</taxon>
        <taxon>Danainae</taxon>
        <taxon>Danaini</taxon>
        <taxon>Danaina</taxon>
        <taxon>Danaus</taxon>
        <taxon>Danaus</taxon>
    </lineage>
</organism>
<proteinExistence type="predicted"/>
<dbReference type="GO" id="GO:0005737">
    <property type="term" value="C:cytoplasm"/>
    <property type="evidence" value="ECO:0007669"/>
    <property type="project" value="TreeGrafter"/>
</dbReference>
<protein>
    <submittedName>
        <fullName evidence="1">Tetratricopeptide repeat protein 12</fullName>
    </submittedName>
</protein>
<dbReference type="SUPFAM" id="SSF48452">
    <property type="entry name" value="TPR-like"/>
    <property type="match status" value="1"/>
</dbReference>
<dbReference type="eggNOG" id="KOG0548">
    <property type="taxonomic scope" value="Eukaryota"/>
</dbReference>
<dbReference type="PANTHER" id="PTHR46540:SF1">
    <property type="entry name" value="TETRATRICOPEPTIDE REPEAT PROTEIN 12"/>
    <property type="match status" value="1"/>
</dbReference>
<dbReference type="Proteomes" id="UP000007151">
    <property type="component" value="Unassembled WGS sequence"/>
</dbReference>
<dbReference type="EMBL" id="AGBW02010898">
    <property type="protein sequence ID" value="OWR47559.1"/>
    <property type="molecule type" value="Genomic_DNA"/>
</dbReference>
<evidence type="ECO:0000313" key="2">
    <source>
        <dbReference type="Proteomes" id="UP000007151"/>
    </source>
</evidence>
<dbReference type="GO" id="GO:0005813">
    <property type="term" value="C:centrosome"/>
    <property type="evidence" value="ECO:0007669"/>
    <property type="project" value="TreeGrafter"/>
</dbReference>
<name>A0A212F1E8_DANPL</name>
<dbReference type="Gene3D" id="1.25.40.10">
    <property type="entry name" value="Tetratricopeptide repeat domain"/>
    <property type="match status" value="1"/>
</dbReference>
<dbReference type="InterPro" id="IPR011990">
    <property type="entry name" value="TPR-like_helical_dom_sf"/>
</dbReference>
<dbReference type="PANTHER" id="PTHR46540">
    <property type="entry name" value="TETRATRICOPEPTIDE REPEAT PROTEIN 12"/>
    <property type="match status" value="1"/>
</dbReference>
<gene>
    <name evidence="1" type="ORF">KGM_208943</name>
</gene>
<dbReference type="InParanoid" id="A0A212F1E8"/>